<dbReference type="SUPFAM" id="SSF89796">
    <property type="entry name" value="CoA-transferase family III (CaiB/BaiF)"/>
    <property type="match status" value="2"/>
</dbReference>
<dbReference type="InterPro" id="IPR044855">
    <property type="entry name" value="CoA-Trfase_III_dom3_sf"/>
</dbReference>
<dbReference type="EMBL" id="FOEE01000002">
    <property type="protein sequence ID" value="SEO54727.1"/>
    <property type="molecule type" value="Genomic_DNA"/>
</dbReference>
<dbReference type="InterPro" id="IPR003673">
    <property type="entry name" value="CoA-Trfase_fam_III"/>
</dbReference>
<dbReference type="RefSeq" id="WP_091940167.1">
    <property type="nucleotide sequence ID" value="NZ_FOEE01000002.1"/>
</dbReference>
<evidence type="ECO:0000256" key="1">
    <source>
        <dbReference type="ARBA" id="ARBA00008383"/>
    </source>
</evidence>
<evidence type="ECO:0000313" key="5">
    <source>
        <dbReference type="Proteomes" id="UP000198960"/>
    </source>
</evidence>
<feature type="region of interest" description="Disordered" evidence="3">
    <location>
        <begin position="353"/>
        <end position="380"/>
    </location>
</feature>
<dbReference type="OrthoDB" id="3561197at2"/>
<name>A0A1H8QLB8_9ACTN</name>
<organism evidence="4 5">
    <name type="scientific">Trujillonella endophytica</name>
    <dbReference type="NCBI Taxonomy" id="673521"/>
    <lineage>
        <taxon>Bacteria</taxon>
        <taxon>Bacillati</taxon>
        <taxon>Actinomycetota</taxon>
        <taxon>Actinomycetes</taxon>
        <taxon>Geodermatophilales</taxon>
        <taxon>Geodermatophilaceae</taxon>
        <taxon>Trujillonella</taxon>
    </lineage>
</organism>
<evidence type="ECO:0000256" key="2">
    <source>
        <dbReference type="ARBA" id="ARBA00022679"/>
    </source>
</evidence>
<gene>
    <name evidence="4" type="ORF">SAMN05660991_00658</name>
</gene>
<evidence type="ECO:0000313" key="4">
    <source>
        <dbReference type="EMBL" id="SEO54727.1"/>
    </source>
</evidence>
<dbReference type="Proteomes" id="UP000198960">
    <property type="component" value="Unassembled WGS sequence"/>
</dbReference>
<comment type="similarity">
    <text evidence="1">Belongs to the CoA-transferase III family.</text>
</comment>
<sequence>MRQALSDIAVVQLGSGVAADWCGKVFADLGADVVKVEPPGGDPRRAQRGAFANLNTNKRSVVLEPTPAAAGELLELLGSADLVVEAPGSGGLADRGLDRGEVQASRPALSVVAITGFGATGPYAGYAWSDLVAQTFAGTLVQDRRGHVRLPMSVTQCAVGHTAAFSGLAAVLRSRATGAGAFVDCAASEALATNPTRIGRYLGWEYGERKPLEEMVADSSSTVLPVGPHPCADGFVAMMMIPPQLPEMLAVLDSDELREFFARPDAFVRPEAKEVLDGALYPWLLTHTRQEITDAAQAAGWPVTPVHVPEEVLAADHLHQRGFWQHADDPELGPVLLPGAPYRFTEGGWRLRRPAPRVGQADPPGPVVEERVPPRPTPPVAAAEVDVPPLRGLRVLDLTTVWSGPLLTMHLADLGAEVIRVESPRVFPPTTRGYLPRPNQQMLLSTILGGYGPVAPERPDRPYNRHSLYNSINRGKRSCTLDLRGPEQKELFLRLIARSDVFVENLKSSTLHQLGIHETELLAANPRLIVLRIPPAGLSGDWAHYTGFGGQFDGLTGFASLCGHRGTELYETPTTQHMDSVTGPAGVFALLAALHYRAATGRGQVLELAQSENVLAQLGDVFVDLQLGHQPQRHGNRDPNLAPQGVYRCADGRPLAVTVTDDRAWAALTAVIGRPDLAADAALSDVAGRTADHDRLDEAIAVWAATTPATAAFTALQTSGVAAAPLLTEAELAADPQVLAREFIRPLDSTDVGRFDHLAHAYRGIPLAWERGAPVLGEDNEYVFRELLELGAEDYRRLVDQGVVTEDYLDRDGRPY</sequence>
<keyword evidence="5" id="KW-1185">Reference proteome</keyword>
<reference evidence="5" key="1">
    <citation type="submission" date="2016-10" db="EMBL/GenBank/DDBJ databases">
        <authorList>
            <person name="Varghese N."/>
            <person name="Submissions S."/>
        </authorList>
    </citation>
    <scope>NUCLEOTIDE SEQUENCE [LARGE SCALE GENOMIC DNA]</scope>
    <source>
        <strain evidence="5">DSM 45413</strain>
    </source>
</reference>
<dbReference type="Gene3D" id="3.30.1540.10">
    <property type="entry name" value="formyl-coa transferase, domain 3"/>
    <property type="match status" value="2"/>
</dbReference>
<evidence type="ECO:0000256" key="3">
    <source>
        <dbReference type="SAM" id="MobiDB-lite"/>
    </source>
</evidence>
<dbReference type="InterPro" id="IPR050509">
    <property type="entry name" value="CoA-transferase_III"/>
</dbReference>
<dbReference type="InterPro" id="IPR023606">
    <property type="entry name" value="CoA-Trfase_III_dom_1_sf"/>
</dbReference>
<dbReference type="GO" id="GO:0016740">
    <property type="term" value="F:transferase activity"/>
    <property type="evidence" value="ECO:0007669"/>
    <property type="project" value="UniProtKB-KW"/>
</dbReference>
<keyword evidence="2 4" id="KW-0808">Transferase</keyword>
<proteinExistence type="inferred from homology"/>
<dbReference type="AlphaFoldDB" id="A0A1H8QLB8"/>
<dbReference type="STRING" id="673521.SAMN05660991_00658"/>
<protein>
    <submittedName>
        <fullName evidence="4">Crotonobetainyl-CoA:carnitine CoA-transferase CaiB</fullName>
    </submittedName>
</protein>
<accession>A0A1H8QLB8</accession>
<dbReference type="PANTHER" id="PTHR48228">
    <property type="entry name" value="SUCCINYL-COA--D-CITRAMALATE COA-TRANSFERASE"/>
    <property type="match status" value="1"/>
</dbReference>
<dbReference type="Gene3D" id="3.40.50.10540">
    <property type="entry name" value="Crotonobetainyl-coa:carnitine coa-transferase, domain 1"/>
    <property type="match status" value="2"/>
</dbReference>
<dbReference type="Pfam" id="PF02515">
    <property type="entry name" value="CoA_transf_3"/>
    <property type="match status" value="2"/>
</dbReference>
<dbReference type="PANTHER" id="PTHR48228:SF6">
    <property type="entry name" value="L-CARNITINE COA-TRANSFERASE"/>
    <property type="match status" value="1"/>
</dbReference>